<dbReference type="Gene3D" id="1.20.5.110">
    <property type="match status" value="1"/>
</dbReference>
<evidence type="ECO:0000313" key="5">
    <source>
        <dbReference type="Proteomes" id="UP000186922"/>
    </source>
</evidence>
<comment type="caution">
    <text evidence="4">The sequence shown here is derived from an EMBL/GenBank/DDBJ whole genome shotgun (WGS) entry which is preliminary data.</text>
</comment>
<dbReference type="InterPro" id="IPR041875">
    <property type="entry name" value="Syntaxin-8_SNARE"/>
</dbReference>
<evidence type="ECO:0000256" key="1">
    <source>
        <dbReference type="SAM" id="MobiDB-lite"/>
    </source>
</evidence>
<protein>
    <recommendedName>
        <fullName evidence="3">t-SNARE coiled-coil homology domain-containing protein</fullName>
    </recommendedName>
</protein>
<keyword evidence="5" id="KW-1185">Reference proteome</keyword>
<dbReference type="AlphaFoldDB" id="A0A1D1VAE6"/>
<dbReference type="SUPFAM" id="SSF58038">
    <property type="entry name" value="SNARE fusion complex"/>
    <property type="match status" value="1"/>
</dbReference>
<accession>A0A1D1VAE6</accession>
<dbReference type="OrthoDB" id="428895at2759"/>
<keyword evidence="2" id="KW-0812">Transmembrane</keyword>
<proteinExistence type="predicted"/>
<evidence type="ECO:0000256" key="2">
    <source>
        <dbReference type="SAM" id="Phobius"/>
    </source>
</evidence>
<dbReference type="Proteomes" id="UP000186922">
    <property type="component" value="Unassembled WGS sequence"/>
</dbReference>
<keyword evidence="2" id="KW-1133">Transmembrane helix</keyword>
<feature type="region of interest" description="Disordered" evidence="1">
    <location>
        <begin position="95"/>
        <end position="131"/>
    </location>
</feature>
<reference evidence="4 5" key="1">
    <citation type="journal article" date="2016" name="Nat. Commun.">
        <title>Extremotolerant tardigrade genome and improved radiotolerance of human cultured cells by tardigrade-unique protein.</title>
        <authorList>
            <person name="Hashimoto T."/>
            <person name="Horikawa D.D."/>
            <person name="Saito Y."/>
            <person name="Kuwahara H."/>
            <person name="Kozuka-Hata H."/>
            <person name="Shin-I T."/>
            <person name="Minakuchi Y."/>
            <person name="Ohishi K."/>
            <person name="Motoyama A."/>
            <person name="Aizu T."/>
            <person name="Enomoto A."/>
            <person name="Kondo K."/>
            <person name="Tanaka S."/>
            <person name="Hara Y."/>
            <person name="Koshikawa S."/>
            <person name="Sagara H."/>
            <person name="Miura T."/>
            <person name="Yokobori S."/>
            <person name="Miyagawa K."/>
            <person name="Suzuki Y."/>
            <person name="Kubo T."/>
            <person name="Oyama M."/>
            <person name="Kohara Y."/>
            <person name="Fujiyama A."/>
            <person name="Arakawa K."/>
            <person name="Katayama T."/>
            <person name="Toyoda A."/>
            <person name="Kunieda T."/>
        </authorList>
    </citation>
    <scope>NUCLEOTIDE SEQUENCE [LARGE SCALE GENOMIC DNA]</scope>
    <source>
        <strain evidence="4 5">YOKOZUNA-1</strain>
    </source>
</reference>
<sequence length="244" mass="26996">MTDTWISSHSTAQKLGADIMEKINQYHQDASKNASSAASLATTIRTAMKRYAGLVDSLQQALTRSSAQGTITVFESERRQTLLDELITTQKRMEQALNSKSNTARSSRDALLGRSGASAPYGGTAPVNPWLMGEETDESRTLPTTDIRSLNQQVLQEQDRGLDALSLAVGRQRDMALNIAAEVDIHNGILGEISEEMERADTRLARETRNIKVILKKSNTHWCLWFLIISLMVAIVVIVSVPRR</sequence>
<dbReference type="STRING" id="947166.A0A1D1VAE6"/>
<dbReference type="EMBL" id="BDGG01000004">
    <property type="protein sequence ID" value="GAU98596.1"/>
    <property type="molecule type" value="Genomic_DNA"/>
</dbReference>
<dbReference type="PROSITE" id="PS50192">
    <property type="entry name" value="T_SNARE"/>
    <property type="match status" value="1"/>
</dbReference>
<feature type="compositionally biased region" description="Polar residues" evidence="1">
    <location>
        <begin position="96"/>
        <end position="105"/>
    </location>
</feature>
<dbReference type="CDD" id="cd15852">
    <property type="entry name" value="SNARE_Syntaxin8"/>
    <property type="match status" value="1"/>
</dbReference>
<dbReference type="InterPro" id="IPR000727">
    <property type="entry name" value="T_SNARE_dom"/>
</dbReference>
<dbReference type="SMART" id="SM00397">
    <property type="entry name" value="t_SNARE"/>
    <property type="match status" value="1"/>
</dbReference>
<feature type="domain" description="T-SNARE coiled-coil homology" evidence="3">
    <location>
        <begin position="152"/>
        <end position="214"/>
    </location>
</feature>
<organism evidence="4 5">
    <name type="scientific">Ramazzottius varieornatus</name>
    <name type="common">Water bear</name>
    <name type="synonym">Tardigrade</name>
    <dbReference type="NCBI Taxonomy" id="947166"/>
    <lineage>
        <taxon>Eukaryota</taxon>
        <taxon>Metazoa</taxon>
        <taxon>Ecdysozoa</taxon>
        <taxon>Tardigrada</taxon>
        <taxon>Eutardigrada</taxon>
        <taxon>Parachela</taxon>
        <taxon>Hypsibioidea</taxon>
        <taxon>Ramazzottiidae</taxon>
        <taxon>Ramazzottius</taxon>
    </lineage>
</organism>
<keyword evidence="2" id="KW-0472">Membrane</keyword>
<evidence type="ECO:0000259" key="3">
    <source>
        <dbReference type="PROSITE" id="PS50192"/>
    </source>
</evidence>
<feature type="transmembrane region" description="Helical" evidence="2">
    <location>
        <begin position="222"/>
        <end position="241"/>
    </location>
</feature>
<name>A0A1D1VAE6_RAMVA</name>
<evidence type="ECO:0000313" key="4">
    <source>
        <dbReference type="EMBL" id="GAU98596.1"/>
    </source>
</evidence>
<gene>
    <name evidence="4" type="primary">RvY_09722-1</name>
    <name evidence="4" type="synonym">RvY_09722.1</name>
    <name evidence="4" type="ORF">RvY_09722</name>
</gene>